<dbReference type="Pfam" id="PF05183">
    <property type="entry name" value="RdRP"/>
    <property type="match status" value="1"/>
</dbReference>
<dbReference type="InterPro" id="IPR057596">
    <property type="entry name" value="RDRP_core"/>
</dbReference>
<keyword evidence="1" id="KW-0548">Nucleotidyltransferase</keyword>
<dbReference type="InterPro" id="IPR007855">
    <property type="entry name" value="RDRP"/>
</dbReference>
<name>A0A4U7KPD4_9BASI</name>
<proteinExistence type="inferred from homology"/>
<feature type="region of interest" description="Disordered" evidence="2">
    <location>
        <begin position="1026"/>
        <end position="1061"/>
    </location>
</feature>
<feature type="compositionally biased region" description="Polar residues" evidence="2">
    <location>
        <begin position="608"/>
        <end position="621"/>
    </location>
</feature>
<feature type="compositionally biased region" description="Basic and acidic residues" evidence="2">
    <location>
        <begin position="597"/>
        <end position="606"/>
    </location>
</feature>
<evidence type="ECO:0000256" key="2">
    <source>
        <dbReference type="SAM" id="MobiDB-lite"/>
    </source>
</evidence>
<gene>
    <name evidence="4" type="ORF">EX895_005347</name>
</gene>
<dbReference type="GO" id="GO:0031380">
    <property type="term" value="C:nuclear RNA-directed RNA polymerase complex"/>
    <property type="evidence" value="ECO:0007669"/>
    <property type="project" value="TreeGrafter"/>
</dbReference>
<feature type="compositionally biased region" description="Low complexity" evidence="2">
    <location>
        <begin position="18"/>
        <end position="28"/>
    </location>
</feature>
<keyword evidence="5" id="KW-1185">Reference proteome</keyword>
<dbReference type="KEGG" id="sgra:EX895_005347"/>
<dbReference type="GeneID" id="40728242"/>
<dbReference type="AlphaFoldDB" id="A0A4U7KPD4"/>
<feature type="compositionally biased region" description="Pro residues" evidence="2">
    <location>
        <begin position="85"/>
        <end position="95"/>
    </location>
</feature>
<organism evidence="4 5">
    <name type="scientific">Sporisorium graminicola</name>
    <dbReference type="NCBI Taxonomy" id="280036"/>
    <lineage>
        <taxon>Eukaryota</taxon>
        <taxon>Fungi</taxon>
        <taxon>Dikarya</taxon>
        <taxon>Basidiomycota</taxon>
        <taxon>Ustilaginomycotina</taxon>
        <taxon>Ustilaginomycetes</taxon>
        <taxon>Ustilaginales</taxon>
        <taxon>Ustilaginaceae</taxon>
        <taxon>Sporisorium</taxon>
    </lineage>
</organism>
<keyword evidence="1" id="KW-0808">Transferase</keyword>
<dbReference type="PANTHER" id="PTHR23079">
    <property type="entry name" value="RNA-DEPENDENT RNA POLYMERASE"/>
    <property type="match status" value="1"/>
</dbReference>
<protein>
    <recommendedName>
        <fullName evidence="1">RNA-dependent RNA polymerase</fullName>
        <ecNumber evidence="1">2.7.7.48</ecNumber>
    </recommendedName>
</protein>
<dbReference type="EMBL" id="SRRM01000019">
    <property type="protein sequence ID" value="TKY85806.1"/>
    <property type="molecule type" value="Genomic_DNA"/>
</dbReference>
<feature type="compositionally biased region" description="Basic and acidic residues" evidence="2">
    <location>
        <begin position="43"/>
        <end position="54"/>
    </location>
</feature>
<dbReference type="EC" id="2.7.7.48" evidence="1"/>
<evidence type="ECO:0000313" key="5">
    <source>
        <dbReference type="Proteomes" id="UP000306050"/>
    </source>
</evidence>
<keyword evidence="1" id="KW-0696">RNA-directed RNA polymerase</keyword>
<dbReference type="Proteomes" id="UP000306050">
    <property type="component" value="Chromosome SGRAM_6"/>
</dbReference>
<dbReference type="GO" id="GO:0003723">
    <property type="term" value="F:RNA binding"/>
    <property type="evidence" value="ECO:0007669"/>
    <property type="project" value="UniProtKB-KW"/>
</dbReference>
<reference evidence="4 5" key="1">
    <citation type="submission" date="2019-05" db="EMBL/GenBank/DDBJ databases">
        <title>Sporisorium graminicola CBS 10092 draft sequencing and annotation.</title>
        <authorList>
            <person name="Solano-Gonzalez S."/>
            <person name="Caddick M.X."/>
            <person name="Darby A."/>
        </authorList>
    </citation>
    <scope>NUCLEOTIDE SEQUENCE [LARGE SCALE GENOMIC DNA]</scope>
    <source>
        <strain evidence="4 5">CBS 10092</strain>
    </source>
</reference>
<comment type="similarity">
    <text evidence="1">Belongs to the RdRP family.</text>
</comment>
<feature type="region of interest" description="Disordered" evidence="2">
    <location>
        <begin position="597"/>
        <end position="622"/>
    </location>
</feature>
<evidence type="ECO:0000256" key="1">
    <source>
        <dbReference type="RuleBase" id="RU363098"/>
    </source>
</evidence>
<feature type="region of interest" description="Disordered" evidence="2">
    <location>
        <begin position="1"/>
        <end position="106"/>
    </location>
</feature>
<sequence>MTDSEDESDSFDHASDTPGSSVPGSASPPTQPPSNKAPSWSLFRHDSAKDRTPDRIFLPIPDAARRQRTQIKSEPGKSEEKVQPQPQPQPKPPGKPLTKPADQAPPVAATIASQVPQGQRRYLSPFVVVQSHMRVKIMRKQNDGRLAVPWGVQYYLASLASLDCISLNELDVTAGINALRSESNLTSICALLDPANQHLLWQSHADSAITSRCATDRERQVYDELDRETQIRTESGLNGVIGPPGEEMRSFGGRVIFEGRFDHVELDGRDGVHCQFGIKLFPPKLGGSCRFSRRFGSENILRIKIDPAIAKKAQRFPDKPKYREVQNEILHMFSRTIQIMDRQYRPFYCKDDTLFYFCIGTASKECPDRPEFDCIWDLFNHHAPFAENTRLPWGKFVQRVQLGLSTSVPASVIEKMTQVPDIFGESDPETGKRVEMTDGAGCASLAVVRDIAQHLGYDSIPSAIQARVAGAKGVWYVDPAAERTLPNETAVRWIELRDSQIKIRYSESKPLDLSQQVVDLLGPCRTFAPSTLSKQIILVLQSNGVPISTFADMQRAQLQTIAEEVCNWQGPSDTVRMRLAAVVERLCKVESLKAKRSTESAEHRAQGMESQRSGSSANRSQGFGDDDHREIFFGHNGRHLWNGMPLSKYERAYEMLLSGFHPEKCAYLADVLVEIADMAMKKLIKKFSIPVARSAEAMVIPDPTGTLEEGEIQFRFSADNILDPDTRLRLTHVPEGEVLVTRHPCLLPTDVRKVRAVMRPELSLYKDVVVFSTKGQRPLASLLSGGDYDGDLIRVFWEPELVRPFQNADVRYADCPFEIEDVFLRIQKTVGEFVAEHKDKHKDERDRELIKELVKGAFEPNVRGLYGAMHLFTAWQFGTWSAEAVELAHKFCQCMDSHKTGLTLKAQVRIQDSKSYLGDLPEWAYDDKDEVASQDWFGCESSNVAATARKNPARLDSVLCALWEEGRREKGHLKDRLQKQTEKLRGVEDRDLSGVWREADSLSRISNEVKEMMRTHVKVAEESYARTNARTRQTIEAESRNRRNGTKTVAGKDGARESHSVPLRRVRSEAVNAGAVDRCEMRNGDASITAAIDDLNRSDLSDRLEGTIEVPVALGSASEVAARFCQWPKWFAKEHIAKMDRLEVERLAKLRASYTYSITYYHKPRFAFEMGWRWLMSLKAEASGQEQAHGSGSLQVPTSTLDLLSLRTKIIQRNFEMSQGQGVEI</sequence>
<evidence type="ECO:0000259" key="3">
    <source>
        <dbReference type="Pfam" id="PF05183"/>
    </source>
</evidence>
<dbReference type="GO" id="GO:0030422">
    <property type="term" value="P:siRNA processing"/>
    <property type="evidence" value="ECO:0007669"/>
    <property type="project" value="TreeGrafter"/>
</dbReference>
<evidence type="ECO:0000313" key="4">
    <source>
        <dbReference type="EMBL" id="TKY85806.1"/>
    </source>
</evidence>
<dbReference type="RefSeq" id="XP_029737791.1">
    <property type="nucleotide sequence ID" value="XM_029885939.1"/>
</dbReference>
<comment type="caution">
    <text evidence="4">The sequence shown here is derived from an EMBL/GenBank/DDBJ whole genome shotgun (WGS) entry which is preliminary data.</text>
</comment>
<keyword evidence="1" id="KW-0694">RNA-binding</keyword>
<dbReference type="OrthoDB" id="10055769at2759"/>
<feature type="domain" description="RDRP core" evidence="3">
    <location>
        <begin position="277"/>
        <end position="928"/>
    </location>
</feature>
<accession>A0A4U7KPD4</accession>
<comment type="catalytic activity">
    <reaction evidence="1">
        <text>RNA(n) + a ribonucleoside 5'-triphosphate = RNA(n+1) + diphosphate</text>
        <dbReference type="Rhea" id="RHEA:21248"/>
        <dbReference type="Rhea" id="RHEA-COMP:14527"/>
        <dbReference type="Rhea" id="RHEA-COMP:17342"/>
        <dbReference type="ChEBI" id="CHEBI:33019"/>
        <dbReference type="ChEBI" id="CHEBI:61557"/>
        <dbReference type="ChEBI" id="CHEBI:140395"/>
        <dbReference type="EC" id="2.7.7.48"/>
    </reaction>
</comment>
<dbReference type="PANTHER" id="PTHR23079:SF14">
    <property type="entry name" value="RNA-DEPENDENT RNA POLYMERASE"/>
    <property type="match status" value="1"/>
</dbReference>
<dbReference type="GO" id="GO:0003968">
    <property type="term" value="F:RNA-directed RNA polymerase activity"/>
    <property type="evidence" value="ECO:0007669"/>
    <property type="project" value="UniProtKB-KW"/>
</dbReference>